<evidence type="ECO:0000313" key="3">
    <source>
        <dbReference type="Proteomes" id="UP000022611"/>
    </source>
</evidence>
<name>A0A010THF1_PSEFL</name>
<dbReference type="Gene3D" id="2.60.120.10">
    <property type="entry name" value="Jelly Rolls"/>
    <property type="match status" value="2"/>
</dbReference>
<dbReference type="PANTHER" id="PTHR40943">
    <property type="entry name" value="CYTOPLASMIC PROTEIN-RELATED"/>
    <property type="match status" value="1"/>
</dbReference>
<dbReference type="PANTHER" id="PTHR40943:SF1">
    <property type="entry name" value="CYTOPLASMIC PROTEIN"/>
    <property type="match status" value="1"/>
</dbReference>
<dbReference type="InterPro" id="IPR011051">
    <property type="entry name" value="RmlC_Cupin_sf"/>
</dbReference>
<comment type="caution">
    <text evidence="2">The sequence shown here is derived from an EMBL/GenBank/DDBJ whole genome shotgun (WGS) entry which is preliminary data.</text>
</comment>
<dbReference type="SUPFAM" id="SSF51182">
    <property type="entry name" value="RmlC-like cupins"/>
    <property type="match status" value="2"/>
</dbReference>
<dbReference type="InterPro" id="IPR008579">
    <property type="entry name" value="UGlyAH_Cupin_dom"/>
</dbReference>
<feature type="domain" description="(S)-ureidoglycine aminohydrolase cupin" evidence="1">
    <location>
        <begin position="168"/>
        <end position="234"/>
    </location>
</feature>
<dbReference type="RefSeq" id="WP_019689729.1">
    <property type="nucleotide sequence ID" value="NZ_AFOY02000002.1"/>
</dbReference>
<dbReference type="HOGENOM" id="CLU_087267_0_0_6"/>
<dbReference type="Pfam" id="PF05899">
    <property type="entry name" value="Cupin_3"/>
    <property type="match status" value="1"/>
</dbReference>
<sequence>MSQPTVLLLARADGSRVATSFNSMSLSAADPFREHRQVAYTGPDGICAGLVNASESLDIDDFPHTEVIVIHAGHVVLQSQGQTLELGIGASAVIGRGTTLRIEAQADTCWAFCAVISPSAEPTPGLAALDPLAMLSPSAAPEPQILIGPTPQCRSRNAFEDSATDLRVGVWDSTPYERHGRPHKLNELMHLIEGSVTLRAADGTSLTVNTGDTVFVPQGAPCAWQSTRYVRKFYAVK</sequence>
<evidence type="ECO:0000313" key="2">
    <source>
        <dbReference type="EMBL" id="EXF96487.1"/>
    </source>
</evidence>
<dbReference type="CDD" id="cd02227">
    <property type="entry name" value="cupin_TM1112-like"/>
    <property type="match status" value="1"/>
</dbReference>
<gene>
    <name evidence="2" type="ORF">HK44_016230</name>
</gene>
<dbReference type="eggNOG" id="COG3450">
    <property type="taxonomic scope" value="Bacteria"/>
</dbReference>
<dbReference type="Proteomes" id="UP000022611">
    <property type="component" value="Unassembled WGS sequence"/>
</dbReference>
<dbReference type="PATRIC" id="fig|1042209.11.peg.392"/>
<dbReference type="EMBL" id="AFOY02000002">
    <property type="protein sequence ID" value="EXF96487.1"/>
    <property type="molecule type" value="Genomic_DNA"/>
</dbReference>
<proteinExistence type="predicted"/>
<protein>
    <submittedName>
        <fullName evidence="2">Cupin</fullName>
    </submittedName>
</protein>
<dbReference type="InterPro" id="IPR014710">
    <property type="entry name" value="RmlC-like_jellyroll"/>
</dbReference>
<organism evidence="2 3">
    <name type="scientific">Pseudomonas fluorescens HK44</name>
    <dbReference type="NCBI Taxonomy" id="1042209"/>
    <lineage>
        <taxon>Bacteria</taxon>
        <taxon>Pseudomonadati</taxon>
        <taxon>Pseudomonadota</taxon>
        <taxon>Gammaproteobacteria</taxon>
        <taxon>Pseudomonadales</taxon>
        <taxon>Pseudomonadaceae</taxon>
        <taxon>Pseudomonas</taxon>
    </lineage>
</organism>
<dbReference type="OrthoDB" id="9799053at2"/>
<accession>A0A010THF1</accession>
<dbReference type="AlphaFoldDB" id="A0A010THF1"/>
<reference evidence="2 3" key="1">
    <citation type="journal article" date="2011" name="J. Bacteriol.">
        <title>Draft genome sequence of the polycyclic aromatic hydrocarbon-degrading, genetically engineered bioluminescent bioreporter Pseudomonas fluorescens HK44.</title>
        <authorList>
            <person name="Chauhan A."/>
            <person name="Layton A.C."/>
            <person name="Williams D.E."/>
            <person name="Smartt A.E."/>
            <person name="Ripp S."/>
            <person name="Karpinets T.V."/>
            <person name="Brown S.D."/>
            <person name="Sayler G.S."/>
        </authorList>
    </citation>
    <scope>NUCLEOTIDE SEQUENCE [LARGE SCALE GENOMIC DNA]</scope>
    <source>
        <strain evidence="2 3">HK44</strain>
    </source>
</reference>
<evidence type="ECO:0000259" key="1">
    <source>
        <dbReference type="Pfam" id="PF05899"/>
    </source>
</evidence>